<dbReference type="SUPFAM" id="SSF55347">
    <property type="entry name" value="Glyceraldehyde-3-phosphate dehydrogenase-like, C-terminal domain"/>
    <property type="match status" value="1"/>
</dbReference>
<keyword evidence="5" id="KW-1185">Reference proteome</keyword>
<dbReference type="EMBL" id="JXAK01000072">
    <property type="protein sequence ID" value="KIL38188.1"/>
    <property type="molecule type" value="Genomic_DNA"/>
</dbReference>
<feature type="domain" description="Gfo/Idh/MocA-like oxidoreductase C-terminal" evidence="3">
    <location>
        <begin position="137"/>
        <end position="399"/>
    </location>
</feature>
<dbReference type="Gene3D" id="3.30.360.10">
    <property type="entry name" value="Dihydrodipicolinate Reductase, domain 2"/>
    <property type="match status" value="1"/>
</dbReference>
<comment type="caution">
    <text evidence="4">The sequence shown here is derived from an EMBL/GenBank/DDBJ whole genome shotgun (WGS) entry which is preliminary data.</text>
</comment>
<dbReference type="InterPro" id="IPR000683">
    <property type="entry name" value="Gfo/Idh/MocA-like_OxRdtase_N"/>
</dbReference>
<dbReference type="PANTHER" id="PTHR43377:SF2">
    <property type="entry name" value="BINDING ROSSMANN FOLD OXIDOREDUCTASE, PUTATIVE (AFU_ORTHOLOGUE AFUA_4G00560)-RELATED"/>
    <property type="match status" value="1"/>
</dbReference>
<protein>
    <recommendedName>
        <fullName evidence="6">Gfo/Idh/MocA family oxidoreductase</fullName>
    </recommendedName>
</protein>
<dbReference type="RefSeq" id="WP_041051740.1">
    <property type="nucleotide sequence ID" value="NZ_JXAK01000072.1"/>
</dbReference>
<gene>
    <name evidence="4" type="ORF">SD70_28085</name>
</gene>
<evidence type="ECO:0008006" key="6">
    <source>
        <dbReference type="Google" id="ProtNLM"/>
    </source>
</evidence>
<dbReference type="Proteomes" id="UP000031967">
    <property type="component" value="Unassembled WGS sequence"/>
</dbReference>
<dbReference type="SUPFAM" id="SSF51735">
    <property type="entry name" value="NAD(P)-binding Rossmann-fold domains"/>
    <property type="match status" value="1"/>
</dbReference>
<evidence type="ECO:0000256" key="1">
    <source>
        <dbReference type="ARBA" id="ARBA00010928"/>
    </source>
</evidence>
<evidence type="ECO:0000259" key="3">
    <source>
        <dbReference type="Pfam" id="PF02894"/>
    </source>
</evidence>
<name>A0ABR5AAY8_9BACL</name>
<dbReference type="InterPro" id="IPR036291">
    <property type="entry name" value="NAD(P)-bd_dom_sf"/>
</dbReference>
<evidence type="ECO:0000313" key="4">
    <source>
        <dbReference type="EMBL" id="KIL38188.1"/>
    </source>
</evidence>
<sequence>MKTYAIVGASSRGMHMYAIPIARDFKDVARIVGIYDPNHKRAELVKDKAGGNFPVYPSFERLIQDVKPDVVLVTTIDSYHHYYIIKALEAGCDVITEKPMTIDEEKVNAILEAEQRTGKKVTVTFNMRFMPFVKRMKELIKEGAIGSILSVHFEWFLDTRHGADYFRRWHRRKENSGGLLVHKSTHHFDVVNWLLEEEPEVISAFGTRRFYGPTRENRGQRCLTCSYKNSCEFYFDIAEGAAGELYLQTEDVDQYYRDQCVFSDEIDIEDSMSVSVKFTGGTIMSYSLTAHSPYEGFRLVLNGSGGRLEADYFHGSIGPYAGQNITRLRLYNRHQEEITVHIPAVKGVHGGGDERLLQMLIRGNMEDPLRQQASSWDGAMSNMIGIAANKSIKEGRRVRVDELIVRREPK</sequence>
<dbReference type="InterPro" id="IPR004104">
    <property type="entry name" value="Gfo/Idh/MocA-like_OxRdtase_C"/>
</dbReference>
<accession>A0ABR5AAY8</accession>
<feature type="domain" description="Gfo/Idh/MocA-like oxidoreductase N-terminal" evidence="2">
    <location>
        <begin position="3"/>
        <end position="125"/>
    </location>
</feature>
<dbReference type="PANTHER" id="PTHR43377">
    <property type="entry name" value="BILIVERDIN REDUCTASE A"/>
    <property type="match status" value="1"/>
</dbReference>
<evidence type="ECO:0000259" key="2">
    <source>
        <dbReference type="Pfam" id="PF01408"/>
    </source>
</evidence>
<comment type="similarity">
    <text evidence="1">Belongs to the Gfo/Idh/MocA family.</text>
</comment>
<reference evidence="4 5" key="1">
    <citation type="submission" date="2014-12" db="EMBL/GenBank/DDBJ databases">
        <title>Draft genome sequence of Paenibacillus kamchatkensis strain B-2647.</title>
        <authorList>
            <person name="Karlyshev A.V."/>
            <person name="Kudryashova E.B."/>
        </authorList>
    </citation>
    <scope>NUCLEOTIDE SEQUENCE [LARGE SCALE GENOMIC DNA]</scope>
    <source>
        <strain evidence="4 5">VKM B-2647</strain>
    </source>
</reference>
<proteinExistence type="inferred from homology"/>
<dbReference type="Pfam" id="PF02894">
    <property type="entry name" value="GFO_IDH_MocA_C"/>
    <property type="match status" value="1"/>
</dbReference>
<evidence type="ECO:0000313" key="5">
    <source>
        <dbReference type="Proteomes" id="UP000031967"/>
    </source>
</evidence>
<dbReference type="InterPro" id="IPR051450">
    <property type="entry name" value="Gfo/Idh/MocA_Oxidoreductases"/>
</dbReference>
<dbReference type="Gene3D" id="3.40.50.720">
    <property type="entry name" value="NAD(P)-binding Rossmann-like Domain"/>
    <property type="match status" value="1"/>
</dbReference>
<dbReference type="Pfam" id="PF01408">
    <property type="entry name" value="GFO_IDH_MocA"/>
    <property type="match status" value="1"/>
</dbReference>
<organism evidence="4 5">
    <name type="scientific">Gordoniibacillus kamchatkensis</name>
    <dbReference type="NCBI Taxonomy" id="1590651"/>
    <lineage>
        <taxon>Bacteria</taxon>
        <taxon>Bacillati</taxon>
        <taxon>Bacillota</taxon>
        <taxon>Bacilli</taxon>
        <taxon>Bacillales</taxon>
        <taxon>Paenibacillaceae</taxon>
        <taxon>Gordoniibacillus</taxon>
    </lineage>
</organism>